<gene>
    <name evidence="1" type="ORF">SAMN05444359_13433</name>
</gene>
<proteinExistence type="predicted"/>
<dbReference type="InParanoid" id="A0A1H9N6W4"/>
<keyword evidence="2" id="KW-1185">Reference proteome</keyword>
<evidence type="ECO:0000313" key="1">
    <source>
        <dbReference type="EMBL" id="SER31770.1"/>
    </source>
</evidence>
<accession>A0A1H9N6W4</accession>
<evidence type="ECO:0000313" key="2">
    <source>
        <dbReference type="Proteomes" id="UP000199021"/>
    </source>
</evidence>
<dbReference type="EMBL" id="FOFB01000034">
    <property type="protein sequence ID" value="SER31770.1"/>
    <property type="molecule type" value="Genomic_DNA"/>
</dbReference>
<dbReference type="AlphaFoldDB" id="A0A1H9N6W4"/>
<dbReference type="Proteomes" id="UP000199021">
    <property type="component" value="Unassembled WGS sequence"/>
</dbReference>
<protein>
    <recommendedName>
        <fullName evidence="3">AsmA protein</fullName>
    </recommendedName>
</protein>
<reference evidence="2" key="1">
    <citation type="submission" date="2016-10" db="EMBL/GenBank/DDBJ databases">
        <authorList>
            <person name="Varghese N."/>
            <person name="Submissions S."/>
        </authorList>
    </citation>
    <scope>NUCLEOTIDE SEQUENCE [LARGE SCALE GENOMIC DNA]</scope>
    <source>
        <strain evidence="2">DSM 24740</strain>
    </source>
</reference>
<dbReference type="OrthoDB" id="814802at2"/>
<sequence>MQKKLLRIGAGLLLFFLAILLIVPVVASKKLDRLIEKANQDGGQLSIGSRTLAFRLTHFNLSADSVHLNQRPGGQQLEGTIAHLEVNGLKLFPLLLNDRIRISEVLIEQPEIILRAMAKDTMNQEEDDDGPDIKIGETIIKDGSFDWYTAQQRLALRALGLQLRSTALQLPLAPRKERDPGPAAAPALLFSSDSLIIPQKEKADWSFSEVKLDTDRGQLQLGTVKLSPRQAVRPFLTALKMKDDWLALRLDDVLFEDVPFDSLMAGGLAVLPKVSVEDFNLLVFENPALPSEKESEQKDFFVEKFRKLPVPVLLQELRVTRAEITYGVLLEESSAEEINFREGSLSLKNFSTYPQGDSAVITADFTFGERSPLQARFALDQSGGGRHFSATGELRDYDMTDINPFMSVAAEAFVEGGHLNKLNYNFSVTNEVADGKLLLLYDGLELKLDGKKAWLKNIMEDIAIRDSNPRSGGDLVHGTVYNEHEAGKSFFNLYWKSIVSGLRSSVSGKMFTPKELKATELR</sequence>
<evidence type="ECO:0008006" key="3">
    <source>
        <dbReference type="Google" id="ProtNLM"/>
    </source>
</evidence>
<organism evidence="1 2">
    <name type="scientific">Neolewinella agarilytica</name>
    <dbReference type="NCBI Taxonomy" id="478744"/>
    <lineage>
        <taxon>Bacteria</taxon>
        <taxon>Pseudomonadati</taxon>
        <taxon>Bacteroidota</taxon>
        <taxon>Saprospiria</taxon>
        <taxon>Saprospirales</taxon>
        <taxon>Lewinellaceae</taxon>
        <taxon>Neolewinella</taxon>
    </lineage>
</organism>
<dbReference type="RefSeq" id="WP_090172826.1">
    <property type="nucleotide sequence ID" value="NZ_FOFB01000034.1"/>
</dbReference>
<dbReference type="STRING" id="478744.SAMN05444359_13433"/>
<name>A0A1H9N6W4_9BACT</name>